<keyword evidence="4" id="KW-1185">Reference proteome</keyword>
<sequence>MPISLYTLLSAVFLCAINTAKAGAPHRCTHEGPAGTTMTQQFVMYSATVTYYQKTTTIHSGQPVKRRRARRQAGGSGMTDYTDTNTQNNTGLYPSTPSGGSTGAQSSLNLTTIDLTPAEPNAWDCYAGSFQPPSSADCDVVISAQLYNSTGSLVADPGTYVFVTFGTCVTVFQNPEPSPYSLQYNWAELGKTAQRIKTSCLTAEMNNIGGAAMYDNYLDFSFTDVLISLQRYDSGTNPEPASNATAPDQSQNGASSNPPPNTIPYDQTQLPISSDQSQNSTGLEANQVPIVIPVNQPQNYSALEQPPATIPNQAQNYSGLEQPPVTIPNQAQNYSGLEQPQVTISTNQVQNYSGLEQPPVTTPTDQAQNYSGLEQTSVKPSAAASGNLYQLAAQDQDAADKEQNTADQDH</sequence>
<feature type="compositionally biased region" description="Polar residues" evidence="1">
    <location>
        <begin position="264"/>
        <end position="281"/>
    </location>
</feature>
<feature type="compositionally biased region" description="Polar residues" evidence="1">
    <location>
        <begin position="310"/>
        <end position="319"/>
    </location>
</feature>
<feature type="compositionally biased region" description="Low complexity" evidence="1">
    <location>
        <begin position="79"/>
        <end position="90"/>
    </location>
</feature>
<dbReference type="AlphaFoldDB" id="A0A9P6TGB7"/>
<evidence type="ECO:0000313" key="3">
    <source>
        <dbReference type="EMBL" id="KAG0150819.1"/>
    </source>
</evidence>
<evidence type="ECO:0000313" key="4">
    <source>
        <dbReference type="Proteomes" id="UP000886653"/>
    </source>
</evidence>
<feature type="compositionally biased region" description="Polar residues" evidence="1">
    <location>
        <begin position="91"/>
        <end position="105"/>
    </location>
</feature>
<feature type="region of interest" description="Disordered" evidence="1">
    <location>
        <begin position="302"/>
        <end position="325"/>
    </location>
</feature>
<dbReference type="EMBL" id="MU167217">
    <property type="protein sequence ID" value="KAG0150819.1"/>
    <property type="molecule type" value="Genomic_DNA"/>
</dbReference>
<reference evidence="3" key="1">
    <citation type="submission" date="2013-11" db="EMBL/GenBank/DDBJ databases">
        <title>Genome sequence of the fusiform rust pathogen reveals effectors for host alternation and coevolution with pine.</title>
        <authorList>
            <consortium name="DOE Joint Genome Institute"/>
            <person name="Smith K."/>
            <person name="Pendleton A."/>
            <person name="Kubisiak T."/>
            <person name="Anderson C."/>
            <person name="Salamov A."/>
            <person name="Aerts A."/>
            <person name="Riley R."/>
            <person name="Clum A."/>
            <person name="Lindquist E."/>
            <person name="Ence D."/>
            <person name="Campbell M."/>
            <person name="Kronenberg Z."/>
            <person name="Feau N."/>
            <person name="Dhillon B."/>
            <person name="Hamelin R."/>
            <person name="Burleigh J."/>
            <person name="Smith J."/>
            <person name="Yandell M."/>
            <person name="Nelson C."/>
            <person name="Grigoriev I."/>
            <person name="Davis J."/>
        </authorList>
    </citation>
    <scope>NUCLEOTIDE SEQUENCE</scope>
    <source>
        <strain evidence="3">G11</strain>
    </source>
</reference>
<name>A0A9P6TGB7_9BASI</name>
<feature type="region of interest" description="Disordered" evidence="1">
    <location>
        <begin position="372"/>
        <end position="410"/>
    </location>
</feature>
<keyword evidence="2" id="KW-0732">Signal</keyword>
<dbReference type="OrthoDB" id="2497047at2759"/>
<evidence type="ECO:0000256" key="1">
    <source>
        <dbReference type="SAM" id="MobiDB-lite"/>
    </source>
</evidence>
<feature type="compositionally biased region" description="Polar residues" evidence="1">
    <location>
        <begin position="233"/>
        <end position="256"/>
    </location>
</feature>
<feature type="region of interest" description="Disordered" evidence="1">
    <location>
        <begin position="233"/>
        <end position="281"/>
    </location>
</feature>
<protein>
    <submittedName>
        <fullName evidence="3">Uncharacterized protein</fullName>
    </submittedName>
</protein>
<accession>A0A9P6TGB7</accession>
<evidence type="ECO:0000256" key="2">
    <source>
        <dbReference type="SAM" id="SignalP"/>
    </source>
</evidence>
<feature type="signal peptide" evidence="2">
    <location>
        <begin position="1"/>
        <end position="22"/>
    </location>
</feature>
<feature type="compositionally biased region" description="Basic and acidic residues" evidence="1">
    <location>
        <begin position="398"/>
        <end position="410"/>
    </location>
</feature>
<feature type="chain" id="PRO_5040229736" evidence="2">
    <location>
        <begin position="23"/>
        <end position="410"/>
    </location>
</feature>
<proteinExistence type="predicted"/>
<organism evidence="3 4">
    <name type="scientific">Cronartium quercuum f. sp. fusiforme G11</name>
    <dbReference type="NCBI Taxonomy" id="708437"/>
    <lineage>
        <taxon>Eukaryota</taxon>
        <taxon>Fungi</taxon>
        <taxon>Dikarya</taxon>
        <taxon>Basidiomycota</taxon>
        <taxon>Pucciniomycotina</taxon>
        <taxon>Pucciniomycetes</taxon>
        <taxon>Pucciniales</taxon>
        <taxon>Coleosporiaceae</taxon>
        <taxon>Cronartium</taxon>
    </lineage>
</organism>
<dbReference type="Proteomes" id="UP000886653">
    <property type="component" value="Unassembled WGS sequence"/>
</dbReference>
<feature type="region of interest" description="Disordered" evidence="1">
    <location>
        <begin position="59"/>
        <end position="105"/>
    </location>
</feature>
<gene>
    <name evidence="3" type="ORF">CROQUDRAFT_652083</name>
</gene>
<comment type="caution">
    <text evidence="3">The sequence shown here is derived from an EMBL/GenBank/DDBJ whole genome shotgun (WGS) entry which is preliminary data.</text>
</comment>